<sequence>MHLERITNEHAMLEYLWGLEEGKRMHVFTFWWLWWSNRNKLRKGENPLAPAVVARRARSSVLEYMQVYLPKSKTVSPDKWKPPAEGVIKFNLDGSFIPGENYVSWGVVARTSEGVLVAARAGRQENAGDPFVAEAIAMSNVVALAADLGVVQPVFETDSQLLAEALDLRRVDSSPYAAIIEDTKFQLKMWFSRFVVTVCRRSANSVAHELAIVGRMYPTNHYVEFESDVPAHVAVCASGDLPRHR</sequence>
<keyword evidence="3" id="KW-1185">Reference proteome</keyword>
<reference evidence="2 3" key="1">
    <citation type="submission" date="2017-09" db="EMBL/GenBank/DDBJ databases">
        <authorList>
            <consortium name="International Durum Wheat Genome Sequencing Consortium (IDWGSC)"/>
            <person name="Milanesi L."/>
        </authorList>
    </citation>
    <scope>NUCLEOTIDE SEQUENCE [LARGE SCALE GENOMIC DNA]</scope>
    <source>
        <strain evidence="3">cv. Svevo</strain>
    </source>
</reference>
<dbReference type="InterPro" id="IPR044730">
    <property type="entry name" value="RNase_H-like_dom_plant"/>
</dbReference>
<dbReference type="SUPFAM" id="SSF53098">
    <property type="entry name" value="Ribonuclease H-like"/>
    <property type="match status" value="1"/>
</dbReference>
<dbReference type="GO" id="GO:0004523">
    <property type="term" value="F:RNA-DNA hybrid ribonuclease activity"/>
    <property type="evidence" value="ECO:0007669"/>
    <property type="project" value="InterPro"/>
</dbReference>
<gene>
    <name evidence="2" type="ORF">TRITD_3Bv1G188100</name>
</gene>
<evidence type="ECO:0000313" key="3">
    <source>
        <dbReference type="Proteomes" id="UP000324705"/>
    </source>
</evidence>
<dbReference type="Proteomes" id="UP000324705">
    <property type="component" value="Chromosome 3B"/>
</dbReference>
<dbReference type="PANTHER" id="PTHR47074">
    <property type="entry name" value="BNAC02G40300D PROTEIN"/>
    <property type="match status" value="1"/>
</dbReference>
<name>A0A9R1QP19_TRITD</name>
<dbReference type="GO" id="GO:0003676">
    <property type="term" value="F:nucleic acid binding"/>
    <property type="evidence" value="ECO:0007669"/>
    <property type="project" value="InterPro"/>
</dbReference>
<evidence type="ECO:0000313" key="2">
    <source>
        <dbReference type="EMBL" id="VAH80940.1"/>
    </source>
</evidence>
<dbReference type="EMBL" id="LT934116">
    <property type="protein sequence ID" value="VAH80940.1"/>
    <property type="molecule type" value="Genomic_DNA"/>
</dbReference>
<protein>
    <recommendedName>
        <fullName evidence="1">RNase H type-1 domain-containing protein</fullName>
    </recommendedName>
</protein>
<dbReference type="Pfam" id="PF13456">
    <property type="entry name" value="RVT_3"/>
    <property type="match status" value="1"/>
</dbReference>
<dbReference type="PANTHER" id="PTHR47074:SF11">
    <property type="entry name" value="REVERSE TRANSCRIPTASE-LIKE PROTEIN"/>
    <property type="match status" value="1"/>
</dbReference>
<evidence type="ECO:0000259" key="1">
    <source>
        <dbReference type="Pfam" id="PF13456"/>
    </source>
</evidence>
<organism evidence="2 3">
    <name type="scientific">Triticum turgidum subsp. durum</name>
    <name type="common">Durum wheat</name>
    <name type="synonym">Triticum durum</name>
    <dbReference type="NCBI Taxonomy" id="4567"/>
    <lineage>
        <taxon>Eukaryota</taxon>
        <taxon>Viridiplantae</taxon>
        <taxon>Streptophyta</taxon>
        <taxon>Embryophyta</taxon>
        <taxon>Tracheophyta</taxon>
        <taxon>Spermatophyta</taxon>
        <taxon>Magnoliopsida</taxon>
        <taxon>Liliopsida</taxon>
        <taxon>Poales</taxon>
        <taxon>Poaceae</taxon>
        <taxon>BOP clade</taxon>
        <taxon>Pooideae</taxon>
        <taxon>Triticodae</taxon>
        <taxon>Triticeae</taxon>
        <taxon>Triticinae</taxon>
        <taxon>Triticum</taxon>
    </lineage>
</organism>
<dbReference type="Gene3D" id="3.30.420.10">
    <property type="entry name" value="Ribonuclease H-like superfamily/Ribonuclease H"/>
    <property type="match status" value="1"/>
</dbReference>
<dbReference type="CDD" id="cd06222">
    <property type="entry name" value="RNase_H_like"/>
    <property type="match status" value="1"/>
</dbReference>
<dbReference type="InterPro" id="IPR052929">
    <property type="entry name" value="RNase_H-like_EbsB-rel"/>
</dbReference>
<proteinExistence type="predicted"/>
<dbReference type="InterPro" id="IPR012337">
    <property type="entry name" value="RNaseH-like_sf"/>
</dbReference>
<dbReference type="InterPro" id="IPR002156">
    <property type="entry name" value="RNaseH_domain"/>
</dbReference>
<accession>A0A9R1QP19</accession>
<dbReference type="InterPro" id="IPR036397">
    <property type="entry name" value="RNaseH_sf"/>
</dbReference>
<feature type="domain" description="RNase H type-1" evidence="1">
    <location>
        <begin position="91"/>
        <end position="211"/>
    </location>
</feature>
<dbReference type="Gramene" id="TRITD3Bv1G188100.1">
    <property type="protein sequence ID" value="TRITD3Bv1G188100.1"/>
    <property type="gene ID" value="TRITD3Bv1G188100"/>
</dbReference>
<dbReference type="AlphaFoldDB" id="A0A9R1QP19"/>